<dbReference type="OrthoDB" id="10003345at2759"/>
<dbReference type="InterPro" id="IPR000980">
    <property type="entry name" value="SH2"/>
</dbReference>
<dbReference type="PRINTS" id="PR00401">
    <property type="entry name" value="SH2DOMAIN"/>
</dbReference>
<keyword evidence="4" id="KW-1185">Reference proteome</keyword>
<dbReference type="PANTHER" id="PTHR14388:SF17">
    <property type="entry name" value="SH2 DOMAIN-CONTAINING PROTEIN"/>
    <property type="match status" value="1"/>
</dbReference>
<comment type="caution">
    <text evidence="3">The sequence shown here is derived from an EMBL/GenBank/DDBJ whole genome shotgun (WGS) entry which is preliminary data.</text>
</comment>
<evidence type="ECO:0000259" key="2">
    <source>
        <dbReference type="PROSITE" id="PS50001"/>
    </source>
</evidence>
<proteinExistence type="predicted"/>
<evidence type="ECO:0000256" key="1">
    <source>
        <dbReference type="PROSITE-ProRule" id="PRU00191"/>
    </source>
</evidence>
<dbReference type="InterPro" id="IPR036860">
    <property type="entry name" value="SH2_dom_sf"/>
</dbReference>
<evidence type="ECO:0000313" key="3">
    <source>
        <dbReference type="EMBL" id="MPC18761.1"/>
    </source>
</evidence>
<keyword evidence="1" id="KW-0727">SH2 domain</keyword>
<dbReference type="EMBL" id="VSRR010000709">
    <property type="protein sequence ID" value="MPC18761.1"/>
    <property type="molecule type" value="Genomic_DNA"/>
</dbReference>
<dbReference type="SMART" id="SM00252">
    <property type="entry name" value="SH2"/>
    <property type="match status" value="1"/>
</dbReference>
<dbReference type="PANTHER" id="PTHR14388">
    <property type="entry name" value="T CELL-SPECIFIC ADAPTER PROTEIN TSAD"/>
    <property type="match status" value="1"/>
</dbReference>
<feature type="domain" description="SH2" evidence="2">
    <location>
        <begin position="8"/>
        <end position="100"/>
    </location>
</feature>
<evidence type="ECO:0000313" key="4">
    <source>
        <dbReference type="Proteomes" id="UP000324222"/>
    </source>
</evidence>
<dbReference type="Pfam" id="PF00017">
    <property type="entry name" value="SH2"/>
    <property type="match status" value="1"/>
</dbReference>
<dbReference type="Gene3D" id="3.30.505.10">
    <property type="entry name" value="SH2 domain"/>
    <property type="match status" value="1"/>
</dbReference>
<dbReference type="Proteomes" id="UP000324222">
    <property type="component" value="Unassembled WGS sequence"/>
</dbReference>
<gene>
    <name evidence="3" type="primary">SH2D4A</name>
    <name evidence="3" type="ORF">E2C01_011654</name>
</gene>
<dbReference type="SUPFAM" id="SSF55550">
    <property type="entry name" value="SH2 domain"/>
    <property type="match status" value="1"/>
</dbReference>
<sequence>MCSRIAPWFHGIISRTEAEDVLSETGIGCFLVRVSERIWGYAISYRAPDRCRHYLIDVTGGKYTFFGSHQASHNTLGDLIEHHKREPITVSGGELLTRPCGQLHPRNPDYRELFAGTPYMPA</sequence>
<dbReference type="GO" id="GO:0005737">
    <property type="term" value="C:cytoplasm"/>
    <property type="evidence" value="ECO:0007669"/>
    <property type="project" value="TreeGrafter"/>
</dbReference>
<name>A0A5B7DBP3_PORTR</name>
<dbReference type="PROSITE" id="PS50001">
    <property type="entry name" value="SH2"/>
    <property type="match status" value="1"/>
</dbReference>
<accession>A0A5B7DBP3</accession>
<reference evidence="3 4" key="1">
    <citation type="submission" date="2019-05" db="EMBL/GenBank/DDBJ databases">
        <title>Another draft genome of Portunus trituberculatus and its Hox gene families provides insights of decapod evolution.</title>
        <authorList>
            <person name="Jeong J.-H."/>
            <person name="Song I."/>
            <person name="Kim S."/>
            <person name="Choi T."/>
            <person name="Kim D."/>
            <person name="Ryu S."/>
            <person name="Kim W."/>
        </authorList>
    </citation>
    <scope>NUCLEOTIDE SEQUENCE [LARGE SCALE GENOMIC DNA]</scope>
    <source>
        <tissue evidence="3">Muscle</tissue>
    </source>
</reference>
<dbReference type="AlphaFoldDB" id="A0A5B7DBP3"/>
<organism evidence="3 4">
    <name type="scientific">Portunus trituberculatus</name>
    <name type="common">Swimming crab</name>
    <name type="synonym">Neptunus trituberculatus</name>
    <dbReference type="NCBI Taxonomy" id="210409"/>
    <lineage>
        <taxon>Eukaryota</taxon>
        <taxon>Metazoa</taxon>
        <taxon>Ecdysozoa</taxon>
        <taxon>Arthropoda</taxon>
        <taxon>Crustacea</taxon>
        <taxon>Multicrustacea</taxon>
        <taxon>Malacostraca</taxon>
        <taxon>Eumalacostraca</taxon>
        <taxon>Eucarida</taxon>
        <taxon>Decapoda</taxon>
        <taxon>Pleocyemata</taxon>
        <taxon>Brachyura</taxon>
        <taxon>Eubrachyura</taxon>
        <taxon>Portunoidea</taxon>
        <taxon>Portunidae</taxon>
        <taxon>Portuninae</taxon>
        <taxon>Portunus</taxon>
    </lineage>
</organism>
<protein>
    <submittedName>
        <fullName evidence="3">SH2 domain-containing protein 4A</fullName>
    </submittedName>
</protein>